<dbReference type="STRING" id="930128.SAMN05192532_105184"/>
<evidence type="ECO:0000256" key="3">
    <source>
        <dbReference type="SAM" id="Phobius"/>
    </source>
</evidence>
<comment type="similarity">
    <text evidence="2">Belongs to the CDP-alcohol phosphatidyltransferase class-I family.</text>
</comment>
<dbReference type="RefSeq" id="WP_091662232.1">
    <property type="nucleotide sequence ID" value="NZ_FONT01000005.1"/>
</dbReference>
<feature type="transmembrane region" description="Helical" evidence="3">
    <location>
        <begin position="108"/>
        <end position="132"/>
    </location>
</feature>
<feature type="transmembrane region" description="Helical" evidence="3">
    <location>
        <begin position="153"/>
        <end position="179"/>
    </location>
</feature>
<gene>
    <name evidence="4" type="ORF">SAMN05192532_105184</name>
</gene>
<keyword evidence="1 2" id="KW-0808">Transferase</keyword>
<dbReference type="EMBL" id="FONT01000005">
    <property type="protein sequence ID" value="SFE89192.1"/>
    <property type="molecule type" value="Genomic_DNA"/>
</dbReference>
<keyword evidence="3" id="KW-0472">Membrane</keyword>
<dbReference type="PROSITE" id="PS00379">
    <property type="entry name" value="CDP_ALCOHOL_P_TRANSF"/>
    <property type="match status" value="1"/>
</dbReference>
<reference evidence="4 5" key="1">
    <citation type="submission" date="2016-10" db="EMBL/GenBank/DDBJ databases">
        <authorList>
            <person name="de Groot N.N."/>
        </authorList>
    </citation>
    <scope>NUCLEOTIDE SEQUENCE [LARGE SCALE GENOMIC DNA]</scope>
    <source>
        <strain evidence="4 5">DSM 23995</strain>
    </source>
</reference>
<evidence type="ECO:0000256" key="1">
    <source>
        <dbReference type="ARBA" id="ARBA00022679"/>
    </source>
</evidence>
<dbReference type="GO" id="GO:0008654">
    <property type="term" value="P:phospholipid biosynthetic process"/>
    <property type="evidence" value="ECO:0007669"/>
    <property type="project" value="InterPro"/>
</dbReference>
<protein>
    <submittedName>
        <fullName evidence="4">Phosphatidylglycerophosphate synthase</fullName>
    </submittedName>
</protein>
<evidence type="ECO:0000256" key="2">
    <source>
        <dbReference type="RuleBase" id="RU003750"/>
    </source>
</evidence>
<name>A0A1I2E8C2_9BACI</name>
<dbReference type="Proteomes" id="UP000199516">
    <property type="component" value="Unassembled WGS sequence"/>
</dbReference>
<dbReference type="InterPro" id="IPR000462">
    <property type="entry name" value="CDP-OH_P_trans"/>
</dbReference>
<dbReference type="GO" id="GO:0016780">
    <property type="term" value="F:phosphotransferase activity, for other substituted phosphate groups"/>
    <property type="evidence" value="ECO:0007669"/>
    <property type="project" value="InterPro"/>
</dbReference>
<evidence type="ECO:0000313" key="5">
    <source>
        <dbReference type="Proteomes" id="UP000199516"/>
    </source>
</evidence>
<evidence type="ECO:0000313" key="4">
    <source>
        <dbReference type="EMBL" id="SFE89192.1"/>
    </source>
</evidence>
<feature type="transmembrane region" description="Helical" evidence="3">
    <location>
        <begin position="83"/>
        <end position="102"/>
    </location>
</feature>
<keyword evidence="5" id="KW-1185">Reference proteome</keyword>
<keyword evidence="3" id="KW-0812">Transmembrane</keyword>
<dbReference type="InterPro" id="IPR048254">
    <property type="entry name" value="CDP_ALCOHOL_P_TRANSF_CS"/>
</dbReference>
<keyword evidence="3" id="KW-1133">Transmembrane helix</keyword>
<dbReference type="InterPro" id="IPR043130">
    <property type="entry name" value="CDP-OH_PTrfase_TM_dom"/>
</dbReference>
<sequence length="192" mass="21391">MLDTHARKYVEPFIYKSAATLSGWGLTANQVTVIGFGIGVSAGVFVYFEYTYLALITLWLSGFLDAVDGAIARQTQTSPWGTLLDIIFDRLVELGIIIGLAFRFPDAMWALLLLTASIVMSMTVFLTVGALTEKSGMKSFYYQAGLAERSETFILFSFMIVLTDLLVFFTLLFFFMILITAGQRVIEAKRIL</sequence>
<dbReference type="Gene3D" id="1.20.120.1760">
    <property type="match status" value="1"/>
</dbReference>
<accession>A0A1I2E8C2</accession>
<proteinExistence type="inferred from homology"/>
<dbReference type="AlphaFoldDB" id="A0A1I2E8C2"/>
<dbReference type="Pfam" id="PF01066">
    <property type="entry name" value="CDP-OH_P_transf"/>
    <property type="match status" value="1"/>
</dbReference>
<organism evidence="4 5">
    <name type="scientific">Alteribacillus iranensis</name>
    <dbReference type="NCBI Taxonomy" id="930128"/>
    <lineage>
        <taxon>Bacteria</taxon>
        <taxon>Bacillati</taxon>
        <taxon>Bacillota</taxon>
        <taxon>Bacilli</taxon>
        <taxon>Bacillales</taxon>
        <taxon>Bacillaceae</taxon>
        <taxon>Alteribacillus</taxon>
    </lineage>
</organism>
<dbReference type="GO" id="GO:0016020">
    <property type="term" value="C:membrane"/>
    <property type="evidence" value="ECO:0007669"/>
    <property type="project" value="InterPro"/>
</dbReference>
<dbReference type="OrthoDB" id="9790577at2"/>